<dbReference type="InterPro" id="IPR043502">
    <property type="entry name" value="DNA/RNA_pol_sf"/>
</dbReference>
<dbReference type="CDD" id="cd09272">
    <property type="entry name" value="RNase_HI_RT_Ty1"/>
    <property type="match status" value="1"/>
</dbReference>
<dbReference type="EMBL" id="DP000010">
    <property type="protein sequence ID" value="ABA93955.1"/>
    <property type="molecule type" value="Genomic_DNA"/>
</dbReference>
<reference evidence="2" key="2">
    <citation type="submission" date="2005-04" db="EMBL/GenBank/DDBJ databases">
        <authorList>
            <person name="Buell C.R."/>
            <person name="Wing R.A."/>
            <person name="McCombie W.A."/>
            <person name="Ouyang S."/>
        </authorList>
    </citation>
    <scope>NUCLEOTIDE SEQUENCE</scope>
</reference>
<protein>
    <submittedName>
        <fullName evidence="2">Retrotransposon protein, putative, unclassified</fullName>
    </submittedName>
</protein>
<evidence type="ECO:0000259" key="1">
    <source>
        <dbReference type="Pfam" id="PF07727"/>
    </source>
</evidence>
<reference evidence="2" key="1">
    <citation type="journal article" date="2005" name="BMC Biol.">
        <title>The sequence of rice chromosomes 11 and 12, rich in disease resistance genes and recent gene duplications.</title>
        <authorList>
            <consortium name="The rice chromosomes 11 and 12 sequencing consortia"/>
        </authorList>
    </citation>
    <scope>NUCLEOTIDE SEQUENCE [LARGE SCALE GENOMIC DNA]</scope>
</reference>
<gene>
    <name evidence="2" type="ordered locus">LOC_Os11g31870</name>
</gene>
<dbReference type="SUPFAM" id="SSF56672">
    <property type="entry name" value="DNA/RNA polymerases"/>
    <property type="match status" value="1"/>
</dbReference>
<name>Q2R3I0_ORYSJ</name>
<reference evidence="2" key="3">
    <citation type="submission" date="2006-01" db="EMBL/GenBank/DDBJ databases">
        <authorList>
            <person name="Buell R."/>
        </authorList>
    </citation>
    <scope>NUCLEOTIDE SEQUENCE</scope>
</reference>
<dbReference type="PANTHER" id="PTHR11439:SF515">
    <property type="entry name" value="GAG-POL POLYPROTEIN"/>
    <property type="match status" value="1"/>
</dbReference>
<organism evidence="2">
    <name type="scientific">Oryza sativa subsp. japonica</name>
    <name type="common">Rice</name>
    <dbReference type="NCBI Taxonomy" id="39947"/>
    <lineage>
        <taxon>Eukaryota</taxon>
        <taxon>Viridiplantae</taxon>
        <taxon>Streptophyta</taxon>
        <taxon>Embryophyta</taxon>
        <taxon>Tracheophyta</taxon>
        <taxon>Spermatophyta</taxon>
        <taxon>Magnoliopsida</taxon>
        <taxon>Liliopsida</taxon>
        <taxon>Poales</taxon>
        <taxon>Poaceae</taxon>
        <taxon>BOP clade</taxon>
        <taxon>Oryzoideae</taxon>
        <taxon>Oryzeae</taxon>
        <taxon>Oryzinae</taxon>
        <taxon>Oryza</taxon>
        <taxon>Oryza sativa</taxon>
    </lineage>
</organism>
<proteinExistence type="predicted"/>
<evidence type="ECO:0000313" key="2">
    <source>
        <dbReference type="EMBL" id="ABA93955.1"/>
    </source>
</evidence>
<dbReference type="AlphaFoldDB" id="Q2R3I0"/>
<sequence>MDVKSAFLNGELQEEVYVQQPPGFTVGKEGQVLKLNKALYGLWQAPRAWYSKLDACLVSLGFTRSDHEHALYTQRYAHKPLIVGDDLLITGQDAGDIKEFKLEMLQQFRMSDLGMLSYYLGIEVRQDHNGISLSQSAYALKLLEKTGMVDCNPCHAPMEAKLKLSKSNTAALVDATYYRSIVGGLRYLVNTRPDLAFSVGYVSRFMAEPREDHMAAFKHILRYIAGTRDHGVSYSGGKTEELKLIGYNDSDMAGDVDDRKSTTGVLFFLAQIPITWQSQKQKVVVLSSCEAEYVAATTAACQGVWLQGLLSEILGAPATTPILKVDNKPAIALSKNPVHHDRSKHIQTRFHFIRECVDAGKIIIEYASSVEQLVDLLTKSLGRQRFQELSELVGVINTKGQS</sequence>
<accession>Q2R3I0</accession>
<dbReference type="PANTHER" id="PTHR11439">
    <property type="entry name" value="GAG-POL-RELATED RETROTRANSPOSON"/>
    <property type="match status" value="1"/>
</dbReference>
<dbReference type="InterPro" id="IPR013103">
    <property type="entry name" value="RVT_2"/>
</dbReference>
<dbReference type="Pfam" id="PF07727">
    <property type="entry name" value="RVT_2"/>
    <property type="match status" value="1"/>
</dbReference>
<feature type="domain" description="Reverse transcriptase Ty1/copia-type" evidence="1">
    <location>
        <begin position="1"/>
        <end position="159"/>
    </location>
</feature>